<dbReference type="Pfam" id="PF01428">
    <property type="entry name" value="zf-AN1"/>
    <property type="match status" value="2"/>
</dbReference>
<proteinExistence type="predicted"/>
<dbReference type="PANTHER" id="PTHR14677">
    <property type="entry name" value="ARSENITE INDUCUBLE RNA ASSOCIATED PROTEIN AIP-1-RELATED"/>
    <property type="match status" value="1"/>
</dbReference>
<dbReference type="InParanoid" id="A0A3N4LT04"/>
<evidence type="ECO:0000256" key="5">
    <source>
        <dbReference type="SAM" id="MobiDB-lite"/>
    </source>
</evidence>
<dbReference type="OrthoDB" id="431929at2759"/>
<keyword evidence="1" id="KW-0479">Metal-binding</keyword>
<dbReference type="InterPro" id="IPR000058">
    <property type="entry name" value="Znf_AN1"/>
</dbReference>
<keyword evidence="2 4" id="KW-0863">Zinc-finger</keyword>
<dbReference type="GO" id="GO:0008270">
    <property type="term" value="F:zinc ion binding"/>
    <property type="evidence" value="ECO:0007669"/>
    <property type="project" value="UniProtKB-KW"/>
</dbReference>
<feature type="domain" description="AN1-type" evidence="6">
    <location>
        <begin position="24"/>
        <end position="72"/>
    </location>
</feature>
<dbReference type="Pfam" id="PF25327">
    <property type="entry name" value="UBL_ZFAND1"/>
    <property type="match status" value="1"/>
</dbReference>
<name>A0A3N4LT04_9PEZI</name>
<dbReference type="SMART" id="SM00154">
    <property type="entry name" value="ZnF_AN1"/>
    <property type="match status" value="2"/>
</dbReference>
<evidence type="ECO:0000256" key="1">
    <source>
        <dbReference type="ARBA" id="ARBA00022723"/>
    </source>
</evidence>
<dbReference type="FunCoup" id="A0A3N4LT04">
    <property type="interactions" value="202"/>
</dbReference>
<dbReference type="SUPFAM" id="SSF118310">
    <property type="entry name" value="AN1-like Zinc finger"/>
    <property type="match status" value="2"/>
</dbReference>
<feature type="compositionally biased region" description="Low complexity" evidence="5">
    <location>
        <begin position="80"/>
        <end position="98"/>
    </location>
</feature>
<evidence type="ECO:0000256" key="3">
    <source>
        <dbReference type="ARBA" id="ARBA00022833"/>
    </source>
</evidence>
<reference evidence="7 8" key="1">
    <citation type="journal article" date="2018" name="Nat. Ecol. Evol.">
        <title>Pezizomycetes genomes reveal the molecular basis of ectomycorrhizal truffle lifestyle.</title>
        <authorList>
            <person name="Murat C."/>
            <person name="Payen T."/>
            <person name="Noel B."/>
            <person name="Kuo A."/>
            <person name="Morin E."/>
            <person name="Chen J."/>
            <person name="Kohler A."/>
            <person name="Krizsan K."/>
            <person name="Balestrini R."/>
            <person name="Da Silva C."/>
            <person name="Montanini B."/>
            <person name="Hainaut M."/>
            <person name="Levati E."/>
            <person name="Barry K.W."/>
            <person name="Belfiori B."/>
            <person name="Cichocki N."/>
            <person name="Clum A."/>
            <person name="Dockter R.B."/>
            <person name="Fauchery L."/>
            <person name="Guy J."/>
            <person name="Iotti M."/>
            <person name="Le Tacon F."/>
            <person name="Lindquist E.A."/>
            <person name="Lipzen A."/>
            <person name="Malagnac F."/>
            <person name="Mello A."/>
            <person name="Molinier V."/>
            <person name="Miyauchi S."/>
            <person name="Poulain J."/>
            <person name="Riccioni C."/>
            <person name="Rubini A."/>
            <person name="Sitrit Y."/>
            <person name="Splivallo R."/>
            <person name="Traeger S."/>
            <person name="Wang M."/>
            <person name="Zifcakova L."/>
            <person name="Wipf D."/>
            <person name="Zambonelli A."/>
            <person name="Paolocci F."/>
            <person name="Nowrousian M."/>
            <person name="Ottonello S."/>
            <person name="Baldrian P."/>
            <person name="Spatafora J.W."/>
            <person name="Henrissat B."/>
            <person name="Nagy L.G."/>
            <person name="Aury J.M."/>
            <person name="Wincker P."/>
            <person name="Grigoriev I.V."/>
            <person name="Bonfante P."/>
            <person name="Martin F.M."/>
        </authorList>
    </citation>
    <scope>NUCLEOTIDE SEQUENCE [LARGE SCALE GENOMIC DNA]</scope>
    <source>
        <strain evidence="7 8">ATCC MYA-4762</strain>
    </source>
</reference>
<keyword evidence="3" id="KW-0862">Zinc</keyword>
<protein>
    <recommendedName>
        <fullName evidence="6">AN1-type domain-containing protein</fullName>
    </recommendedName>
</protein>
<gene>
    <name evidence="7" type="ORF">L211DRAFT_836126</name>
</gene>
<accession>A0A3N4LT04</accession>
<dbReference type="InterPro" id="IPR035896">
    <property type="entry name" value="AN1-like_Znf"/>
</dbReference>
<dbReference type="Proteomes" id="UP000267821">
    <property type="component" value="Unassembled WGS sequence"/>
</dbReference>
<evidence type="ECO:0000259" key="6">
    <source>
        <dbReference type="PROSITE" id="PS51039"/>
    </source>
</evidence>
<dbReference type="GO" id="GO:0005737">
    <property type="term" value="C:cytoplasm"/>
    <property type="evidence" value="ECO:0007669"/>
    <property type="project" value="TreeGrafter"/>
</dbReference>
<organism evidence="7 8">
    <name type="scientific">Terfezia boudieri ATCC MYA-4762</name>
    <dbReference type="NCBI Taxonomy" id="1051890"/>
    <lineage>
        <taxon>Eukaryota</taxon>
        <taxon>Fungi</taxon>
        <taxon>Dikarya</taxon>
        <taxon>Ascomycota</taxon>
        <taxon>Pezizomycotina</taxon>
        <taxon>Pezizomycetes</taxon>
        <taxon>Pezizales</taxon>
        <taxon>Pezizaceae</taxon>
        <taxon>Terfezia</taxon>
    </lineage>
</organism>
<evidence type="ECO:0000256" key="4">
    <source>
        <dbReference type="PROSITE-ProRule" id="PRU00449"/>
    </source>
</evidence>
<feature type="region of interest" description="Disordered" evidence="5">
    <location>
        <begin position="65"/>
        <end position="98"/>
    </location>
</feature>
<dbReference type="PROSITE" id="PS51039">
    <property type="entry name" value="ZF_AN1"/>
    <property type="match status" value="1"/>
</dbReference>
<evidence type="ECO:0000256" key="2">
    <source>
        <dbReference type="ARBA" id="ARBA00022771"/>
    </source>
</evidence>
<sequence>MNNYDERVITGEQSYSEIKERDVDAIGKHCDVKSCHQLDFLPFKCESCLGTFCLDHRTETAHTCPHEGKWAAARRRREVGTPSPSPSSSSSSTGRTLGPSTCAHTQCKTTIHTARSAGVLCPYCKRTYCLPHRLQDSHNCSTLPPLLPPTAKVQATATAKGALAKFKAWTAGKSEKVGEKVREKRQGSTVVETLRLKREAKGEDKVPVDKRVWVYVEAEKGSTMSKLPRGEFFYSKDWSVGKVLDQAASALQVQNVNNRGDNDEQRLRIFHVEGGRVLSFSEKFGDTVMTGNTIVLLRGMMLPDLMVEV</sequence>
<dbReference type="InterPro" id="IPR057358">
    <property type="entry name" value="UBL_ZFAND1-like"/>
</dbReference>
<evidence type="ECO:0000313" key="8">
    <source>
        <dbReference type="Proteomes" id="UP000267821"/>
    </source>
</evidence>
<dbReference type="EMBL" id="ML121536">
    <property type="protein sequence ID" value="RPB26033.1"/>
    <property type="molecule type" value="Genomic_DNA"/>
</dbReference>
<evidence type="ECO:0000313" key="7">
    <source>
        <dbReference type="EMBL" id="RPB26033.1"/>
    </source>
</evidence>
<dbReference type="PANTHER" id="PTHR14677:SF40">
    <property type="entry name" value="CDC48-ASSOCIATED UBIQUITIN-LIKE_ZINC FINGER PROTEIN 1"/>
    <property type="match status" value="1"/>
</dbReference>
<dbReference type="Gene3D" id="4.10.1110.10">
    <property type="entry name" value="AN1-like Zinc finger"/>
    <property type="match status" value="2"/>
</dbReference>
<keyword evidence="8" id="KW-1185">Reference proteome</keyword>
<dbReference type="AlphaFoldDB" id="A0A3N4LT04"/>
<dbReference type="STRING" id="1051890.A0A3N4LT04"/>